<evidence type="ECO:0000256" key="1">
    <source>
        <dbReference type="ARBA" id="ARBA00012513"/>
    </source>
</evidence>
<keyword evidence="3" id="KW-0547">Nucleotide-binding</keyword>
<dbReference type="InterPro" id="IPR011009">
    <property type="entry name" value="Kinase-like_dom_sf"/>
</dbReference>
<dbReference type="PANTHER" id="PTHR43671:SF13">
    <property type="entry name" value="SERINE_THREONINE-PROTEIN KINASE NEK2"/>
    <property type="match status" value="1"/>
</dbReference>
<dbReference type="InterPro" id="IPR008271">
    <property type="entry name" value="Ser/Thr_kinase_AS"/>
</dbReference>
<evidence type="ECO:0000259" key="6">
    <source>
        <dbReference type="PROSITE" id="PS50011"/>
    </source>
</evidence>
<dbReference type="InterPro" id="IPR050660">
    <property type="entry name" value="NEK_Ser/Thr_kinase"/>
</dbReference>
<gene>
    <name evidence="7" type="ORF">GCM10009765_41440</name>
</gene>
<dbReference type="PROSITE" id="PS50011">
    <property type="entry name" value="PROTEIN_KINASE_DOM"/>
    <property type="match status" value="1"/>
</dbReference>
<keyword evidence="5" id="KW-0067">ATP-binding</keyword>
<feature type="domain" description="Protein kinase" evidence="6">
    <location>
        <begin position="7"/>
        <end position="264"/>
    </location>
</feature>
<protein>
    <recommendedName>
        <fullName evidence="1">non-specific serine/threonine protein kinase</fullName>
        <ecNumber evidence="1">2.7.11.1</ecNumber>
    </recommendedName>
</protein>
<evidence type="ECO:0000256" key="4">
    <source>
        <dbReference type="ARBA" id="ARBA00022777"/>
    </source>
</evidence>
<sequence length="266" mass="28178">MDGIADYEFVRSLGTGNHGEFFLAKTPQRLPVQSQFVAVKVLSGEKSEDVFRRATRELKAFAAVRSPHLVALYDAGQQAGVVYYSMEFLSDGSLAEPANTLDTSRKLLAVASAARAAHALHEAGIVHNDIKPANILLGGDGSAKLSDLGLSRVLAPGMTMTGMGSLGSVEFTDPTLLHGDPPSRASDIFSIGGTLHRVMTGRGLFGDLPNSDPVLVLRRVLSSKPEVSADLDQNIAAIIRDCIAEDRAERPTSAAEVADRLEALAA</sequence>
<dbReference type="SUPFAM" id="SSF56112">
    <property type="entry name" value="Protein kinase-like (PK-like)"/>
    <property type="match status" value="1"/>
</dbReference>
<accession>A0ABN2HH84</accession>
<dbReference type="EC" id="2.7.11.1" evidence="1"/>
<dbReference type="RefSeq" id="WP_344311905.1">
    <property type="nucleotide sequence ID" value="NZ_BAAANY010000015.1"/>
</dbReference>
<keyword evidence="4" id="KW-0418">Kinase</keyword>
<evidence type="ECO:0000256" key="2">
    <source>
        <dbReference type="ARBA" id="ARBA00022679"/>
    </source>
</evidence>
<dbReference type="InterPro" id="IPR000719">
    <property type="entry name" value="Prot_kinase_dom"/>
</dbReference>
<dbReference type="Gene3D" id="1.10.510.10">
    <property type="entry name" value="Transferase(Phosphotransferase) domain 1"/>
    <property type="match status" value="1"/>
</dbReference>
<evidence type="ECO:0000256" key="5">
    <source>
        <dbReference type="ARBA" id="ARBA00022840"/>
    </source>
</evidence>
<evidence type="ECO:0000313" key="7">
    <source>
        <dbReference type="EMBL" id="GAA1687657.1"/>
    </source>
</evidence>
<dbReference type="SMART" id="SM00220">
    <property type="entry name" value="S_TKc"/>
    <property type="match status" value="1"/>
</dbReference>
<dbReference type="CDD" id="cd14014">
    <property type="entry name" value="STKc_PknB_like"/>
    <property type="match status" value="1"/>
</dbReference>
<name>A0ABN2HH84_9ACTN</name>
<dbReference type="Gene3D" id="3.30.200.20">
    <property type="entry name" value="Phosphorylase Kinase, domain 1"/>
    <property type="match status" value="1"/>
</dbReference>
<dbReference type="PROSITE" id="PS00108">
    <property type="entry name" value="PROTEIN_KINASE_ST"/>
    <property type="match status" value="1"/>
</dbReference>
<reference evidence="7 8" key="1">
    <citation type="journal article" date="2019" name="Int. J. Syst. Evol. Microbiol.">
        <title>The Global Catalogue of Microorganisms (GCM) 10K type strain sequencing project: providing services to taxonomists for standard genome sequencing and annotation.</title>
        <authorList>
            <consortium name="The Broad Institute Genomics Platform"/>
            <consortium name="The Broad Institute Genome Sequencing Center for Infectious Disease"/>
            <person name="Wu L."/>
            <person name="Ma J."/>
        </authorList>
    </citation>
    <scope>NUCLEOTIDE SEQUENCE [LARGE SCALE GENOMIC DNA]</scope>
    <source>
        <strain evidence="7 8">JCM 14718</strain>
    </source>
</reference>
<organism evidence="7 8">
    <name type="scientific">Fodinicola feengrottensis</name>
    <dbReference type="NCBI Taxonomy" id="435914"/>
    <lineage>
        <taxon>Bacteria</taxon>
        <taxon>Bacillati</taxon>
        <taxon>Actinomycetota</taxon>
        <taxon>Actinomycetes</taxon>
        <taxon>Mycobacteriales</taxon>
        <taxon>Fodinicola</taxon>
    </lineage>
</organism>
<dbReference type="Pfam" id="PF00069">
    <property type="entry name" value="Pkinase"/>
    <property type="match status" value="1"/>
</dbReference>
<dbReference type="EMBL" id="BAAANY010000015">
    <property type="protein sequence ID" value="GAA1687657.1"/>
    <property type="molecule type" value="Genomic_DNA"/>
</dbReference>
<comment type="caution">
    <text evidence="7">The sequence shown here is derived from an EMBL/GenBank/DDBJ whole genome shotgun (WGS) entry which is preliminary data.</text>
</comment>
<dbReference type="Proteomes" id="UP001500618">
    <property type="component" value="Unassembled WGS sequence"/>
</dbReference>
<evidence type="ECO:0000256" key="3">
    <source>
        <dbReference type="ARBA" id="ARBA00022741"/>
    </source>
</evidence>
<evidence type="ECO:0000313" key="8">
    <source>
        <dbReference type="Proteomes" id="UP001500618"/>
    </source>
</evidence>
<dbReference type="PANTHER" id="PTHR43671">
    <property type="entry name" value="SERINE/THREONINE-PROTEIN KINASE NEK"/>
    <property type="match status" value="1"/>
</dbReference>
<keyword evidence="2" id="KW-0808">Transferase</keyword>
<proteinExistence type="predicted"/>
<keyword evidence="8" id="KW-1185">Reference proteome</keyword>